<evidence type="ECO:0000256" key="3">
    <source>
        <dbReference type="ARBA" id="ARBA00022475"/>
    </source>
</evidence>
<comment type="caution">
    <text evidence="9">The sequence shown here is derived from an EMBL/GenBank/DDBJ whole genome shotgun (WGS) entry which is preliminary data.</text>
</comment>
<evidence type="ECO:0000256" key="5">
    <source>
        <dbReference type="ARBA" id="ARBA00022989"/>
    </source>
</evidence>
<evidence type="ECO:0000256" key="7">
    <source>
        <dbReference type="RuleBase" id="RU363032"/>
    </source>
</evidence>
<dbReference type="CDD" id="cd06261">
    <property type="entry name" value="TM_PBP2"/>
    <property type="match status" value="1"/>
</dbReference>
<feature type="domain" description="ABC transmembrane type-1" evidence="8">
    <location>
        <begin position="92"/>
        <end position="281"/>
    </location>
</feature>
<keyword evidence="4 7" id="KW-0812">Transmembrane</keyword>
<evidence type="ECO:0000256" key="6">
    <source>
        <dbReference type="ARBA" id="ARBA00023136"/>
    </source>
</evidence>
<evidence type="ECO:0000256" key="4">
    <source>
        <dbReference type="ARBA" id="ARBA00022692"/>
    </source>
</evidence>
<feature type="transmembrane region" description="Helical" evidence="7">
    <location>
        <begin position="27"/>
        <end position="47"/>
    </location>
</feature>
<evidence type="ECO:0000313" key="9">
    <source>
        <dbReference type="EMBL" id="NML42825.1"/>
    </source>
</evidence>
<feature type="transmembrane region" description="Helical" evidence="7">
    <location>
        <begin position="214"/>
        <end position="238"/>
    </location>
</feature>
<feature type="transmembrane region" description="Helical" evidence="7">
    <location>
        <begin position="258"/>
        <end position="281"/>
    </location>
</feature>
<reference evidence="9 10" key="1">
    <citation type="submission" date="2020-04" db="EMBL/GenBank/DDBJ databases">
        <title>Ramlibacter sp. G-1-2-2 isolated from soil.</title>
        <authorList>
            <person name="Dahal R.H."/>
        </authorList>
    </citation>
    <scope>NUCLEOTIDE SEQUENCE [LARGE SCALE GENOMIC DNA]</scope>
    <source>
        <strain evidence="9 10">G-1-2-2</strain>
    </source>
</reference>
<sequence>MNPTLGAASPRRRPGADLWRRLQQMPLLALAMLLPVVLCGLFGPWLVPHDPAAIAPAMALRPPSWLAGEGWTHLFGTDYLGRDVFSRVVVGARASLLASLVGVGLAGVAGVAIGLCSGLFGGRVDAVLMRLVDIQMSMPAILLALLVSAALGSGLVAVTAVIAIVFWTNYARVVRGETLGVRQRDYVVMARVLGCSTPRLLWKHILPNVIDSALVVASLQLGAAVMLEASLSFLGLGVQPPAVAWGKMIAESRLYLATAWWLPTFPGIALVVTVLGTNLLGDWLRDALDPKLRQM</sequence>
<gene>
    <name evidence="9" type="ORF">HHL11_03610</name>
</gene>
<dbReference type="PANTHER" id="PTHR43386">
    <property type="entry name" value="OLIGOPEPTIDE TRANSPORT SYSTEM PERMEASE PROTEIN APPC"/>
    <property type="match status" value="1"/>
</dbReference>
<dbReference type="GO" id="GO:0005886">
    <property type="term" value="C:plasma membrane"/>
    <property type="evidence" value="ECO:0007669"/>
    <property type="project" value="UniProtKB-SubCell"/>
</dbReference>
<proteinExistence type="inferred from homology"/>
<dbReference type="GO" id="GO:0055085">
    <property type="term" value="P:transmembrane transport"/>
    <property type="evidence" value="ECO:0007669"/>
    <property type="project" value="InterPro"/>
</dbReference>
<dbReference type="InterPro" id="IPR000515">
    <property type="entry name" value="MetI-like"/>
</dbReference>
<keyword evidence="6 7" id="KW-0472">Membrane</keyword>
<dbReference type="Proteomes" id="UP000541185">
    <property type="component" value="Unassembled WGS sequence"/>
</dbReference>
<comment type="similarity">
    <text evidence="7">Belongs to the binding-protein-dependent transport system permease family.</text>
</comment>
<name>A0A848GW36_9BURK</name>
<evidence type="ECO:0000259" key="8">
    <source>
        <dbReference type="PROSITE" id="PS50928"/>
    </source>
</evidence>
<dbReference type="AlphaFoldDB" id="A0A848GW36"/>
<evidence type="ECO:0000256" key="2">
    <source>
        <dbReference type="ARBA" id="ARBA00022448"/>
    </source>
</evidence>
<comment type="subcellular location">
    <subcellularLocation>
        <location evidence="1 7">Cell membrane</location>
        <topology evidence="1 7">Multi-pass membrane protein</topology>
    </subcellularLocation>
</comment>
<organism evidence="9 10">
    <name type="scientific">Ramlibacter agri</name>
    <dbReference type="NCBI Taxonomy" id="2728837"/>
    <lineage>
        <taxon>Bacteria</taxon>
        <taxon>Pseudomonadati</taxon>
        <taxon>Pseudomonadota</taxon>
        <taxon>Betaproteobacteria</taxon>
        <taxon>Burkholderiales</taxon>
        <taxon>Comamonadaceae</taxon>
        <taxon>Ramlibacter</taxon>
    </lineage>
</organism>
<dbReference type="InterPro" id="IPR050366">
    <property type="entry name" value="BP-dependent_transpt_permease"/>
</dbReference>
<keyword evidence="10" id="KW-1185">Reference proteome</keyword>
<protein>
    <submittedName>
        <fullName evidence="9">ABC transporter permease</fullName>
    </submittedName>
</protein>
<keyword evidence="5 7" id="KW-1133">Transmembrane helix</keyword>
<feature type="transmembrane region" description="Helical" evidence="7">
    <location>
        <begin position="141"/>
        <end position="166"/>
    </location>
</feature>
<dbReference type="InterPro" id="IPR035906">
    <property type="entry name" value="MetI-like_sf"/>
</dbReference>
<keyword evidence="2 7" id="KW-0813">Transport</keyword>
<dbReference type="SUPFAM" id="SSF161098">
    <property type="entry name" value="MetI-like"/>
    <property type="match status" value="1"/>
</dbReference>
<dbReference type="Gene3D" id="1.10.3720.10">
    <property type="entry name" value="MetI-like"/>
    <property type="match status" value="1"/>
</dbReference>
<accession>A0A848GW36</accession>
<feature type="transmembrane region" description="Helical" evidence="7">
    <location>
        <begin position="96"/>
        <end position="120"/>
    </location>
</feature>
<evidence type="ECO:0000313" key="10">
    <source>
        <dbReference type="Proteomes" id="UP000541185"/>
    </source>
</evidence>
<keyword evidence="3" id="KW-1003">Cell membrane</keyword>
<dbReference type="PROSITE" id="PS50928">
    <property type="entry name" value="ABC_TM1"/>
    <property type="match status" value="1"/>
</dbReference>
<evidence type="ECO:0000256" key="1">
    <source>
        <dbReference type="ARBA" id="ARBA00004651"/>
    </source>
</evidence>
<dbReference type="EMBL" id="JABBFX010000001">
    <property type="protein sequence ID" value="NML42825.1"/>
    <property type="molecule type" value="Genomic_DNA"/>
</dbReference>
<dbReference type="Pfam" id="PF00528">
    <property type="entry name" value="BPD_transp_1"/>
    <property type="match status" value="1"/>
</dbReference>
<dbReference type="PANTHER" id="PTHR43386:SF1">
    <property type="entry name" value="D,D-DIPEPTIDE TRANSPORT SYSTEM PERMEASE PROTEIN DDPC-RELATED"/>
    <property type="match status" value="1"/>
</dbReference>